<dbReference type="Gene3D" id="3.40.50.720">
    <property type="entry name" value="NAD(P)-binding Rossmann-like Domain"/>
    <property type="match status" value="1"/>
</dbReference>
<evidence type="ECO:0000256" key="1">
    <source>
        <dbReference type="ARBA" id="ARBA00006484"/>
    </source>
</evidence>
<dbReference type="PRINTS" id="PR00081">
    <property type="entry name" value="GDHRDH"/>
</dbReference>
<protein>
    <submittedName>
        <fullName evidence="3">SDR family oxidoreductase</fullName>
        <ecNumber evidence="3">1.-.-.-</ecNumber>
    </submittedName>
</protein>
<evidence type="ECO:0000313" key="3">
    <source>
        <dbReference type="EMBL" id="MDQ2068115.1"/>
    </source>
</evidence>
<dbReference type="InterPro" id="IPR002347">
    <property type="entry name" value="SDR_fam"/>
</dbReference>
<dbReference type="InterPro" id="IPR036291">
    <property type="entry name" value="NAD(P)-bd_dom_sf"/>
</dbReference>
<feature type="domain" description="Ketoreductase" evidence="2">
    <location>
        <begin position="7"/>
        <end position="183"/>
    </location>
</feature>
<dbReference type="InterPro" id="IPR057326">
    <property type="entry name" value="KR_dom"/>
</dbReference>
<dbReference type="EC" id="1.-.-.-" evidence="3"/>
<name>A0ABU0W4X9_9RHOB</name>
<dbReference type="PRINTS" id="PR00080">
    <property type="entry name" value="SDRFAMILY"/>
</dbReference>
<dbReference type="InterPro" id="IPR020904">
    <property type="entry name" value="Sc_DH/Rdtase_CS"/>
</dbReference>
<proteinExistence type="inferred from homology"/>
<dbReference type="GO" id="GO:0016491">
    <property type="term" value="F:oxidoreductase activity"/>
    <property type="evidence" value="ECO:0007669"/>
    <property type="project" value="UniProtKB-KW"/>
</dbReference>
<dbReference type="CDD" id="cd05233">
    <property type="entry name" value="SDR_c"/>
    <property type="match status" value="1"/>
</dbReference>
<reference evidence="3 4" key="1">
    <citation type="submission" date="2023-08" db="EMBL/GenBank/DDBJ databases">
        <title>Characterization of two Paracoccaceae strains isolated from Phycosphere and proposal of Xinfangfangia lacusdiani sp. nov.</title>
        <authorList>
            <person name="Deng Y."/>
            <person name="Zhang Y.Q."/>
        </authorList>
    </citation>
    <scope>NUCLEOTIDE SEQUENCE [LARGE SCALE GENOMIC DNA]</scope>
    <source>
        <strain evidence="3 4">CPCC 101601</strain>
    </source>
</reference>
<dbReference type="EMBL" id="JAVDBT010000023">
    <property type="protein sequence ID" value="MDQ2068115.1"/>
    <property type="molecule type" value="Genomic_DNA"/>
</dbReference>
<dbReference type="SMART" id="SM00822">
    <property type="entry name" value="PKS_KR"/>
    <property type="match status" value="1"/>
</dbReference>
<gene>
    <name evidence="3" type="ORF">Q9295_17215</name>
</gene>
<organism evidence="3 4">
    <name type="scientific">Pseudogemmobacter lacusdianii</name>
    <dbReference type="NCBI Taxonomy" id="3069608"/>
    <lineage>
        <taxon>Bacteria</taxon>
        <taxon>Pseudomonadati</taxon>
        <taxon>Pseudomonadota</taxon>
        <taxon>Alphaproteobacteria</taxon>
        <taxon>Rhodobacterales</taxon>
        <taxon>Paracoccaceae</taxon>
        <taxon>Pseudogemmobacter</taxon>
    </lineage>
</organism>
<dbReference type="RefSeq" id="WP_306681822.1">
    <property type="nucleotide sequence ID" value="NZ_JAVDBT010000023.1"/>
</dbReference>
<dbReference type="PANTHER" id="PTHR42760">
    <property type="entry name" value="SHORT-CHAIN DEHYDROGENASES/REDUCTASES FAMILY MEMBER"/>
    <property type="match status" value="1"/>
</dbReference>
<evidence type="ECO:0000259" key="2">
    <source>
        <dbReference type="SMART" id="SM00822"/>
    </source>
</evidence>
<dbReference type="PROSITE" id="PS00061">
    <property type="entry name" value="ADH_SHORT"/>
    <property type="match status" value="1"/>
</dbReference>
<comment type="caution">
    <text evidence="3">The sequence shown here is derived from an EMBL/GenBank/DDBJ whole genome shotgun (WGS) entry which is preliminary data.</text>
</comment>
<accession>A0ABU0W4X9</accession>
<dbReference type="SUPFAM" id="SSF51735">
    <property type="entry name" value="NAD(P)-binding Rossmann-fold domains"/>
    <property type="match status" value="1"/>
</dbReference>
<comment type="similarity">
    <text evidence="1">Belongs to the short-chain dehydrogenases/reductases (SDR) family.</text>
</comment>
<sequence length="254" mass="26229">MTTSGFRTIITGASSGIGLATAQKLAKSGHRLTLVDRDAAILEAASKTIDCSDMLLAVGDVTDAARVEEIVAESVARFGGVDGLVTSAGIVRTGTALEVDVETFRAHLDVNVTGSWLYAQAVARHMIKQQSGSIVMIGSVYGAAGAPARAAYCASKGAVHNLVQALAVEWGPLGIRVNAVAPTGVRTPMVQALIDSGSFNTEGVKARTPLGRLAEADEVADGCAFLLSDASRMITGDILRVDGGWLANGYIQSK</sequence>
<dbReference type="Pfam" id="PF13561">
    <property type="entry name" value="adh_short_C2"/>
    <property type="match status" value="1"/>
</dbReference>
<evidence type="ECO:0000313" key="4">
    <source>
        <dbReference type="Proteomes" id="UP001239680"/>
    </source>
</evidence>
<keyword evidence="4" id="KW-1185">Reference proteome</keyword>
<keyword evidence="3" id="KW-0560">Oxidoreductase</keyword>
<dbReference type="Proteomes" id="UP001239680">
    <property type="component" value="Unassembled WGS sequence"/>
</dbReference>